<keyword evidence="1" id="KW-0812">Transmembrane</keyword>
<evidence type="ECO:0000256" key="1">
    <source>
        <dbReference type="SAM" id="Phobius"/>
    </source>
</evidence>
<name>A0A5B0PVE8_PUCGR</name>
<keyword evidence="1" id="KW-1133">Transmembrane helix</keyword>
<comment type="caution">
    <text evidence="2">The sequence shown here is derived from an EMBL/GenBank/DDBJ whole genome shotgun (WGS) entry which is preliminary data.</text>
</comment>
<dbReference type="AlphaFoldDB" id="A0A5B0PVE8"/>
<dbReference type="OrthoDB" id="47375at2759"/>
<keyword evidence="1" id="KW-0472">Membrane</keyword>
<keyword evidence="3" id="KW-1185">Reference proteome</keyword>
<reference evidence="2 3" key="1">
    <citation type="submission" date="2019-05" db="EMBL/GenBank/DDBJ databases">
        <title>Emergence of the Ug99 lineage of the wheat stem rust pathogen through somatic hybridization.</title>
        <authorList>
            <person name="Li F."/>
            <person name="Upadhyaya N.M."/>
            <person name="Sperschneider J."/>
            <person name="Matny O."/>
            <person name="Nguyen-Phuc H."/>
            <person name="Mago R."/>
            <person name="Raley C."/>
            <person name="Miller M.E."/>
            <person name="Silverstein K.A.T."/>
            <person name="Henningsen E."/>
            <person name="Hirsch C.D."/>
            <person name="Visser B."/>
            <person name="Pretorius Z.A."/>
            <person name="Steffenson B.J."/>
            <person name="Schwessinger B."/>
            <person name="Dodds P.N."/>
            <person name="Figueroa M."/>
        </authorList>
    </citation>
    <scope>NUCLEOTIDE SEQUENCE [LARGE SCALE GENOMIC DNA]</scope>
    <source>
        <strain evidence="2">21-0</strain>
    </source>
</reference>
<dbReference type="Proteomes" id="UP000324748">
    <property type="component" value="Unassembled WGS sequence"/>
</dbReference>
<sequence length="464" mass="52789">MHTTMYRTWTLFPSKHAHIWRYILGFMLTLLATSMLVMYRVREPIKPVSQSHILSEVINSPLPDISLSQSSIDPTLDYRRLLEMTTSPKNFNQHHPTLGFGHIYCISLPNRQDRRETMTKIAAALGVRITFVDAIYKDHPVIGWIGERASEVRKKKLELMSQYSGMDKENIGGMGAGSVWLTVNNGHPANQDFLRNIKLPSLAAARPEFEGKDWVEYLWSVSDHYTLTSSNPDFNITAEMWDPQEKMLPRQINPATVSTYYNHLRVLRTIQESGEASALILEDDVDMEWDLERRWRSIESHLPSDWDTVFLGHCWGHELIQPQFGHPNLHKSTEPLCLHGYAVSALGSRKLLELYNDPWTSFQTPVDTCIPTFIKLGLNSFSIEPTIINQSKVLQSDIQSGKGSSWKGLLVDSVAERILKSEGKPVNHTLTRENSKSNIDPATLFRYKSASIKALKDTQCNKGV</sequence>
<protein>
    <submittedName>
        <fullName evidence="2">Uncharacterized protein</fullName>
    </submittedName>
</protein>
<evidence type="ECO:0000313" key="3">
    <source>
        <dbReference type="Proteomes" id="UP000324748"/>
    </source>
</evidence>
<feature type="transmembrane region" description="Helical" evidence="1">
    <location>
        <begin position="20"/>
        <end position="39"/>
    </location>
</feature>
<evidence type="ECO:0000313" key="2">
    <source>
        <dbReference type="EMBL" id="KAA1104678.1"/>
    </source>
</evidence>
<dbReference type="EMBL" id="VSWC01000041">
    <property type="protein sequence ID" value="KAA1104678.1"/>
    <property type="molecule type" value="Genomic_DNA"/>
</dbReference>
<gene>
    <name evidence="2" type="ORF">PGT21_029761</name>
</gene>
<organism evidence="2 3">
    <name type="scientific">Puccinia graminis f. sp. tritici</name>
    <dbReference type="NCBI Taxonomy" id="56615"/>
    <lineage>
        <taxon>Eukaryota</taxon>
        <taxon>Fungi</taxon>
        <taxon>Dikarya</taxon>
        <taxon>Basidiomycota</taxon>
        <taxon>Pucciniomycotina</taxon>
        <taxon>Pucciniomycetes</taxon>
        <taxon>Pucciniales</taxon>
        <taxon>Pucciniaceae</taxon>
        <taxon>Puccinia</taxon>
    </lineage>
</organism>
<proteinExistence type="predicted"/>
<accession>A0A5B0PVE8</accession>